<evidence type="ECO:0000313" key="3">
    <source>
        <dbReference type="Proteomes" id="UP001465755"/>
    </source>
</evidence>
<keyword evidence="3" id="KW-1185">Reference proteome</keyword>
<feature type="compositionally biased region" description="Basic and acidic residues" evidence="1">
    <location>
        <begin position="146"/>
        <end position="159"/>
    </location>
</feature>
<feature type="region of interest" description="Disordered" evidence="1">
    <location>
        <begin position="97"/>
        <end position="165"/>
    </location>
</feature>
<dbReference type="InterPro" id="IPR029055">
    <property type="entry name" value="Ntn_hydrolases_N"/>
</dbReference>
<feature type="compositionally biased region" description="Polar residues" evidence="1">
    <location>
        <begin position="249"/>
        <end position="258"/>
    </location>
</feature>
<name>A0AAW1P2N4_9CHLO</name>
<organism evidence="2 3">
    <name type="scientific">Symbiochloris irregularis</name>
    <dbReference type="NCBI Taxonomy" id="706552"/>
    <lineage>
        <taxon>Eukaryota</taxon>
        <taxon>Viridiplantae</taxon>
        <taxon>Chlorophyta</taxon>
        <taxon>core chlorophytes</taxon>
        <taxon>Trebouxiophyceae</taxon>
        <taxon>Trebouxiales</taxon>
        <taxon>Trebouxiaceae</taxon>
        <taxon>Symbiochloris</taxon>
    </lineage>
</organism>
<comment type="caution">
    <text evidence="2">The sequence shown here is derived from an EMBL/GenBank/DDBJ whole genome shotgun (WGS) entry which is preliminary data.</text>
</comment>
<evidence type="ECO:0000256" key="1">
    <source>
        <dbReference type="SAM" id="MobiDB-lite"/>
    </source>
</evidence>
<dbReference type="AlphaFoldDB" id="A0AAW1P2N4"/>
<feature type="compositionally biased region" description="Basic residues" evidence="1">
    <location>
        <begin position="126"/>
        <end position="139"/>
    </location>
</feature>
<dbReference type="Proteomes" id="UP001465755">
    <property type="component" value="Unassembled WGS sequence"/>
</dbReference>
<dbReference type="EMBL" id="JALJOQ010000073">
    <property type="protein sequence ID" value="KAK9801975.1"/>
    <property type="molecule type" value="Genomic_DNA"/>
</dbReference>
<protein>
    <submittedName>
        <fullName evidence="2">Uncharacterized protein</fullName>
    </submittedName>
</protein>
<dbReference type="Gene3D" id="3.60.20.10">
    <property type="entry name" value="Glutamine Phosphoribosylpyrophosphate, subunit 1, domain 1"/>
    <property type="match status" value="1"/>
</dbReference>
<sequence>MSCFSGQLSNLEELSAHCDLGADRSLKQAGMRAARVLLQLYLQLGQDCVAIMEGSFACCVFAEEELLAFVSNSASRLLVTGFLPKSEMSQALASTTSSASTYATPPGEDDSCGTGSSLQEPSGSYKKTRRGKRAGKNLRLRNAESQLRRSISDLRHGNDPQRIPSFASQMNRVPASPPFRTQQRLPQHHSMPIRGSNYSSAQVDLRPLTRASPPADSFIRGRQSLDGSIPASPLLVPHDGKADAAWGEQDSSAGTSGETRQRAAPITPRQKQPGFHVLHSLTEEAFEPLQQAPRDSPGPFTPEQLSSDLGMIREESRSLRADSTGGSYGNALEAAEIQHMLARMQLHKQGTETAAAK</sequence>
<reference evidence="2 3" key="1">
    <citation type="journal article" date="2024" name="Nat. Commun.">
        <title>Phylogenomics reveals the evolutionary origins of lichenization in chlorophyte algae.</title>
        <authorList>
            <person name="Puginier C."/>
            <person name="Libourel C."/>
            <person name="Otte J."/>
            <person name="Skaloud P."/>
            <person name="Haon M."/>
            <person name="Grisel S."/>
            <person name="Petersen M."/>
            <person name="Berrin J.G."/>
            <person name="Delaux P.M."/>
            <person name="Dal Grande F."/>
            <person name="Keller J."/>
        </authorList>
    </citation>
    <scope>NUCLEOTIDE SEQUENCE [LARGE SCALE GENOMIC DNA]</scope>
    <source>
        <strain evidence="2 3">SAG 2036</strain>
    </source>
</reference>
<accession>A0AAW1P2N4</accession>
<feature type="compositionally biased region" description="Polar residues" evidence="1">
    <location>
        <begin position="113"/>
        <end position="122"/>
    </location>
</feature>
<evidence type="ECO:0000313" key="2">
    <source>
        <dbReference type="EMBL" id="KAK9801975.1"/>
    </source>
</evidence>
<gene>
    <name evidence="2" type="ORF">WJX73_004927</name>
</gene>
<feature type="region of interest" description="Disordered" evidence="1">
    <location>
        <begin position="178"/>
        <end position="272"/>
    </location>
</feature>
<proteinExistence type="predicted"/>